<feature type="domain" description="Histidine kinase/HSP90-like ATPase" evidence="9">
    <location>
        <begin position="534"/>
        <end position="645"/>
    </location>
</feature>
<dbReference type="GO" id="GO:0000160">
    <property type="term" value="P:phosphorelay signal transduction system"/>
    <property type="evidence" value="ECO:0007669"/>
    <property type="project" value="UniProtKB-KW"/>
</dbReference>
<comment type="catalytic activity">
    <reaction evidence="1">
        <text>ATP + protein L-histidine = ADP + protein N-phospho-L-histidine.</text>
        <dbReference type="EC" id="2.7.13.3"/>
    </reaction>
</comment>
<dbReference type="Proteomes" id="UP000676325">
    <property type="component" value="Unassembled WGS sequence"/>
</dbReference>
<evidence type="ECO:0000256" key="6">
    <source>
        <dbReference type="ARBA" id="ARBA00023012"/>
    </source>
</evidence>
<dbReference type="EMBL" id="JAGSOH010000101">
    <property type="protein sequence ID" value="MBR7829803.1"/>
    <property type="molecule type" value="Genomic_DNA"/>
</dbReference>
<evidence type="ECO:0000256" key="8">
    <source>
        <dbReference type="SAM" id="Phobius"/>
    </source>
</evidence>
<evidence type="ECO:0000256" key="4">
    <source>
        <dbReference type="ARBA" id="ARBA00022679"/>
    </source>
</evidence>
<dbReference type="RefSeq" id="WP_212520937.1">
    <property type="nucleotide sequence ID" value="NZ_JAGSOH010000101.1"/>
</dbReference>
<dbReference type="EC" id="2.7.13.3" evidence="2"/>
<keyword evidence="6" id="KW-0902">Two-component regulatory system</keyword>
<proteinExistence type="predicted"/>
<feature type="region of interest" description="Disordered" evidence="7">
    <location>
        <begin position="686"/>
        <end position="791"/>
    </location>
</feature>
<evidence type="ECO:0000313" key="11">
    <source>
        <dbReference type="Proteomes" id="UP000676325"/>
    </source>
</evidence>
<gene>
    <name evidence="10" type="ORF">KDK95_26095</name>
</gene>
<sequence>MPESGTAATRRRWRLRDLRLRARLILLVLVPLIAGIALASGRVISENATIHADDDLGGQAHVALNMAGLVYAVEDERDAVEVYLTDGERGSDMTALAKAEAATQNRIAEFDTAVQHTDAPSLATLPAAAQTLMQRAVARLGDLPTLRTSVTSLGAGRPIYQAYTTIIDNLLNFSDQLATDTTDHALASYVSALAMVEQAGEQTSQERGYLVGILGGGGQTLAQEEDLVQAQAQYDSTLADIDARAPAEITDVYQADVGGNATGAADSTVQQTIDAALQDFPVSQIGVTDSAAYAETTTKVGQIRAIESVVGQNIMARTSALLTSARDDMYLNVGIIVAVLLLAFLATVVIARSISRPLQVLRTSALDIADVRLPAVIERLRGSTDAAEPTAVQPIAIDSRDEVGSVARAFDEVHHSAVRLATEQALLRASVNAVFTNLSRRSQTLVERQLALIDDLESGEREPGRLAHLFRLDHLATRMRRNNENLLVLAGEESARRWTEAVRLVDVARAAAAEVEHYERIILGEVPRVGIVGQAAPDIAHLVAELLENATAFSAPRTKVWIAARRDDEGGVVLRIEDAGIGMKPAEIEEANERIANPPVVDVSVARRMGLYVVGRLAARYGVAVRLAESQAGGVAASIRLPSHLLTDALGESLTGRSQVDDEFYALSRQFARAANQGSGIIGDLAALPDPEPSPEGAVWFQPSEDRKSERRPEPGPPVSQVSQVPQVPQAYAQPNPEARPPGHAPGQSPAQEPELWPTHAQVPQPVPPQPSRRPRTPLPQRHRLRDLGVC</sequence>
<evidence type="ECO:0000256" key="3">
    <source>
        <dbReference type="ARBA" id="ARBA00022553"/>
    </source>
</evidence>
<dbReference type="PANTHER" id="PTHR44936">
    <property type="entry name" value="SENSOR PROTEIN CREC"/>
    <property type="match status" value="1"/>
</dbReference>
<dbReference type="Gene3D" id="6.10.340.10">
    <property type="match status" value="1"/>
</dbReference>
<name>A0A941EG65_9ACTN</name>
<feature type="non-terminal residue" evidence="10">
    <location>
        <position position="791"/>
    </location>
</feature>
<evidence type="ECO:0000313" key="10">
    <source>
        <dbReference type="EMBL" id="MBR7829803.1"/>
    </source>
</evidence>
<evidence type="ECO:0000259" key="9">
    <source>
        <dbReference type="SMART" id="SM00387"/>
    </source>
</evidence>
<keyword evidence="8" id="KW-1133">Transmembrane helix</keyword>
<dbReference type="PANTHER" id="PTHR44936:SF9">
    <property type="entry name" value="SENSOR PROTEIN CREC"/>
    <property type="match status" value="1"/>
</dbReference>
<feature type="compositionally biased region" description="Basic residues" evidence="7">
    <location>
        <begin position="773"/>
        <end position="785"/>
    </location>
</feature>
<keyword evidence="8" id="KW-0812">Transmembrane</keyword>
<dbReference type="InterPro" id="IPR036890">
    <property type="entry name" value="HATPase_C_sf"/>
</dbReference>
<dbReference type="AlphaFoldDB" id="A0A941EG65"/>
<dbReference type="InterPro" id="IPR050980">
    <property type="entry name" value="2C_sensor_his_kinase"/>
</dbReference>
<accession>A0A941EG65</accession>
<keyword evidence="5" id="KW-0418">Kinase</keyword>
<feature type="transmembrane region" description="Helical" evidence="8">
    <location>
        <begin position="329"/>
        <end position="351"/>
    </location>
</feature>
<keyword evidence="11" id="KW-1185">Reference proteome</keyword>
<dbReference type="SUPFAM" id="SSF55874">
    <property type="entry name" value="ATPase domain of HSP90 chaperone/DNA topoisomerase II/histidine kinase"/>
    <property type="match status" value="1"/>
</dbReference>
<keyword evidence="8" id="KW-0472">Membrane</keyword>
<dbReference type="Pfam" id="PF08376">
    <property type="entry name" value="NIT"/>
    <property type="match status" value="1"/>
</dbReference>
<evidence type="ECO:0000256" key="2">
    <source>
        <dbReference type="ARBA" id="ARBA00012438"/>
    </source>
</evidence>
<organism evidence="10 11">
    <name type="scientific">Actinospica acidithermotolerans</name>
    <dbReference type="NCBI Taxonomy" id="2828514"/>
    <lineage>
        <taxon>Bacteria</taxon>
        <taxon>Bacillati</taxon>
        <taxon>Actinomycetota</taxon>
        <taxon>Actinomycetes</taxon>
        <taxon>Catenulisporales</taxon>
        <taxon>Actinospicaceae</taxon>
        <taxon>Actinospica</taxon>
    </lineage>
</organism>
<dbReference type="Pfam" id="PF02518">
    <property type="entry name" value="HATPase_c"/>
    <property type="match status" value="1"/>
</dbReference>
<protein>
    <recommendedName>
        <fullName evidence="2">histidine kinase</fullName>
        <ecNumber evidence="2">2.7.13.3</ecNumber>
    </recommendedName>
</protein>
<evidence type="ECO:0000256" key="5">
    <source>
        <dbReference type="ARBA" id="ARBA00022777"/>
    </source>
</evidence>
<evidence type="ECO:0000256" key="7">
    <source>
        <dbReference type="SAM" id="MobiDB-lite"/>
    </source>
</evidence>
<feature type="compositionally biased region" description="Basic and acidic residues" evidence="7">
    <location>
        <begin position="704"/>
        <end position="714"/>
    </location>
</feature>
<dbReference type="SMART" id="SM00387">
    <property type="entry name" value="HATPase_c"/>
    <property type="match status" value="1"/>
</dbReference>
<keyword evidence="3" id="KW-0597">Phosphoprotein</keyword>
<keyword evidence="4" id="KW-0808">Transferase</keyword>
<feature type="compositionally biased region" description="Low complexity" evidence="7">
    <location>
        <begin position="719"/>
        <end position="730"/>
    </location>
</feature>
<dbReference type="InterPro" id="IPR003594">
    <property type="entry name" value="HATPase_dom"/>
</dbReference>
<dbReference type="GO" id="GO:0004673">
    <property type="term" value="F:protein histidine kinase activity"/>
    <property type="evidence" value="ECO:0007669"/>
    <property type="project" value="UniProtKB-EC"/>
</dbReference>
<comment type="caution">
    <text evidence="10">The sequence shown here is derived from an EMBL/GenBank/DDBJ whole genome shotgun (WGS) entry which is preliminary data.</text>
</comment>
<reference evidence="10" key="1">
    <citation type="submission" date="2021-04" db="EMBL/GenBank/DDBJ databases">
        <title>Genome based classification of Actinospica acidithermotolerans sp. nov., an actinobacterium isolated from an Indonesian hot spring.</title>
        <authorList>
            <person name="Kusuma A.B."/>
            <person name="Putra K.E."/>
            <person name="Nafisah S."/>
            <person name="Loh J."/>
            <person name="Nouioui I."/>
            <person name="Goodfellow M."/>
        </authorList>
    </citation>
    <scope>NUCLEOTIDE SEQUENCE</scope>
    <source>
        <strain evidence="10">MGRD01-02</strain>
    </source>
</reference>
<evidence type="ECO:0000256" key="1">
    <source>
        <dbReference type="ARBA" id="ARBA00000085"/>
    </source>
</evidence>
<dbReference type="InterPro" id="IPR013587">
    <property type="entry name" value="Nitrate/nitrite_sensing"/>
</dbReference>
<dbReference type="Gene3D" id="3.30.565.10">
    <property type="entry name" value="Histidine kinase-like ATPase, C-terminal domain"/>
    <property type="match status" value="1"/>
</dbReference>